<dbReference type="PROSITE" id="PS00622">
    <property type="entry name" value="HTH_LUXR_1"/>
    <property type="match status" value="1"/>
</dbReference>
<evidence type="ECO:0000256" key="1">
    <source>
        <dbReference type="ARBA" id="ARBA00023015"/>
    </source>
</evidence>
<reference evidence="6" key="2">
    <citation type="submission" date="2020-09" db="EMBL/GenBank/DDBJ databases">
        <authorList>
            <person name="Sun Q."/>
            <person name="Ohkuma M."/>
        </authorList>
    </citation>
    <scope>NUCLEOTIDE SEQUENCE</scope>
    <source>
        <strain evidence="6">JCM 3302</strain>
    </source>
</reference>
<keyword evidence="2" id="KW-0238">DNA-binding</keyword>
<proteinExistence type="predicted"/>
<sequence>MKHADGTVTAPIDLFASAVSRAGTRQPQGRVTALHRPGGGITFASTTGTDMESRGLRSTIRTAGTAMEENGPRIPVTVHAPDPISRAGVVSQLRQYPVVELVAEPGDRPASMVLMLITETLDETVLSRLRQLVRSGGMRAVLVVSLVREAELLDIIECGVGVVVWRHEATAQRLFQAVLAASRGEGHLPPDLLGRLINQVRTLQQSAVSHVDAPPSGLVPREVEVLRLVAEGMDTGEIAVKLSYSERTIKSVLHNLTTRLHLRNRAHAVAYAMRAGYI</sequence>
<evidence type="ECO:0000256" key="3">
    <source>
        <dbReference type="ARBA" id="ARBA00023163"/>
    </source>
</evidence>
<dbReference type="SMART" id="SM00421">
    <property type="entry name" value="HTH_LUXR"/>
    <property type="match status" value="1"/>
</dbReference>
<dbReference type="PRINTS" id="PR00038">
    <property type="entry name" value="HTHLUXR"/>
</dbReference>
<dbReference type="SUPFAM" id="SSF46894">
    <property type="entry name" value="C-terminal effector domain of the bipartite response regulators"/>
    <property type="match status" value="1"/>
</dbReference>
<gene>
    <name evidence="6" type="ORF">GCM10014715_55540</name>
</gene>
<feature type="domain" description="HTH luxR-type" evidence="5">
    <location>
        <begin position="211"/>
        <end position="276"/>
    </location>
</feature>
<evidence type="ECO:0000313" key="6">
    <source>
        <dbReference type="EMBL" id="GHE92038.1"/>
    </source>
</evidence>
<dbReference type="GO" id="GO:0003677">
    <property type="term" value="F:DNA binding"/>
    <property type="evidence" value="ECO:0007669"/>
    <property type="project" value="UniProtKB-KW"/>
</dbReference>
<name>A0A919A8R0_9ACTN</name>
<dbReference type="CDD" id="cd06170">
    <property type="entry name" value="LuxR_C_like"/>
    <property type="match status" value="1"/>
</dbReference>
<reference evidence="6" key="1">
    <citation type="journal article" date="2014" name="Int. J. Syst. Evol. Microbiol.">
        <title>Complete genome sequence of Corynebacterium casei LMG S-19264T (=DSM 44701T), isolated from a smear-ripened cheese.</title>
        <authorList>
            <consortium name="US DOE Joint Genome Institute (JGI-PGF)"/>
            <person name="Walter F."/>
            <person name="Albersmeier A."/>
            <person name="Kalinowski J."/>
            <person name="Ruckert C."/>
        </authorList>
    </citation>
    <scope>NUCLEOTIDE SEQUENCE</scope>
    <source>
        <strain evidence="6">JCM 3302</strain>
    </source>
</reference>
<dbReference type="EMBL" id="BNBC01000030">
    <property type="protein sequence ID" value="GHE92038.1"/>
    <property type="molecule type" value="Genomic_DNA"/>
</dbReference>
<dbReference type="InterPro" id="IPR016032">
    <property type="entry name" value="Sig_transdc_resp-reg_C-effctor"/>
</dbReference>
<dbReference type="GO" id="GO:0006355">
    <property type="term" value="P:regulation of DNA-templated transcription"/>
    <property type="evidence" value="ECO:0007669"/>
    <property type="project" value="InterPro"/>
</dbReference>
<dbReference type="AlphaFoldDB" id="A0A919A8R0"/>
<keyword evidence="1" id="KW-0805">Transcription regulation</keyword>
<keyword evidence="3" id="KW-0804">Transcription</keyword>
<dbReference type="PANTHER" id="PTHR44688">
    <property type="entry name" value="DNA-BINDING TRANSCRIPTIONAL ACTIVATOR DEVR_DOSR"/>
    <property type="match status" value="1"/>
</dbReference>
<dbReference type="Pfam" id="PF00196">
    <property type="entry name" value="GerE"/>
    <property type="match status" value="1"/>
</dbReference>
<dbReference type="PROSITE" id="PS50043">
    <property type="entry name" value="HTH_LUXR_2"/>
    <property type="match status" value="1"/>
</dbReference>
<dbReference type="InterPro" id="IPR000792">
    <property type="entry name" value="Tscrpt_reg_LuxR_C"/>
</dbReference>
<organism evidence="6 7">
    <name type="scientific">Streptomyces spiralis</name>
    <dbReference type="NCBI Taxonomy" id="66376"/>
    <lineage>
        <taxon>Bacteria</taxon>
        <taxon>Bacillati</taxon>
        <taxon>Actinomycetota</taxon>
        <taxon>Actinomycetes</taxon>
        <taxon>Kitasatosporales</taxon>
        <taxon>Streptomycetaceae</taxon>
        <taxon>Streptomyces</taxon>
    </lineage>
</organism>
<evidence type="ECO:0000256" key="4">
    <source>
        <dbReference type="SAM" id="MobiDB-lite"/>
    </source>
</evidence>
<evidence type="ECO:0000259" key="5">
    <source>
        <dbReference type="PROSITE" id="PS50043"/>
    </source>
</evidence>
<evidence type="ECO:0000256" key="2">
    <source>
        <dbReference type="ARBA" id="ARBA00023125"/>
    </source>
</evidence>
<dbReference type="Proteomes" id="UP000641386">
    <property type="component" value="Unassembled WGS sequence"/>
</dbReference>
<evidence type="ECO:0000313" key="7">
    <source>
        <dbReference type="Proteomes" id="UP000641386"/>
    </source>
</evidence>
<comment type="caution">
    <text evidence="6">The sequence shown here is derived from an EMBL/GenBank/DDBJ whole genome shotgun (WGS) entry which is preliminary data.</text>
</comment>
<dbReference type="PANTHER" id="PTHR44688:SF16">
    <property type="entry name" value="DNA-BINDING TRANSCRIPTIONAL ACTIVATOR DEVR_DOSR"/>
    <property type="match status" value="1"/>
</dbReference>
<accession>A0A919A8R0</accession>
<protein>
    <submittedName>
        <fullName evidence="6">Helix-turn-helix transcriptional regulator</fullName>
    </submittedName>
</protein>
<dbReference type="Gene3D" id="3.40.50.2300">
    <property type="match status" value="1"/>
</dbReference>
<keyword evidence="7" id="KW-1185">Reference proteome</keyword>
<feature type="region of interest" description="Disordered" evidence="4">
    <location>
        <begin position="23"/>
        <end position="52"/>
    </location>
</feature>